<sequence length="179" mass="20189">MKALTRFGAESLPLRFERDVAMGFTLIEKIAVVAIVAVLMAIAAPSWITFFSARSLNAAQDEIFQTMRLAQFRAEQTRSTWQVSLRTDSYGFVQVAAHPINTPIEQILWRDLDPSIQLHPTEMTLYQTGGLYRVQFNHQGRVLGQLGRVTLIRQNNLQMKRCVTVSTLIGVVRKGCPQP</sequence>
<dbReference type="EMBL" id="CP053661">
    <property type="protein sequence ID" value="QKD84608.1"/>
    <property type="molecule type" value="Genomic_DNA"/>
</dbReference>
<evidence type="ECO:0000256" key="1">
    <source>
        <dbReference type="SAM" id="Phobius"/>
    </source>
</evidence>
<dbReference type="AlphaFoldDB" id="A0A6M8BCY8"/>
<evidence type="ECO:0000313" key="3">
    <source>
        <dbReference type="Proteomes" id="UP000505210"/>
    </source>
</evidence>
<evidence type="ECO:0000313" key="2">
    <source>
        <dbReference type="EMBL" id="QKD84608.1"/>
    </source>
</evidence>
<feature type="transmembrane region" description="Helical" evidence="1">
    <location>
        <begin position="20"/>
        <end position="44"/>
    </location>
</feature>
<dbReference type="InterPro" id="IPR045584">
    <property type="entry name" value="Pilin-like"/>
</dbReference>
<keyword evidence="1" id="KW-1133">Transmembrane helix</keyword>
<keyword evidence="1" id="KW-0812">Transmembrane</keyword>
<protein>
    <submittedName>
        <fullName evidence="2">Prepilin-type N-terminal cleavage/methylation domain-containing protein</fullName>
    </submittedName>
</protein>
<keyword evidence="3" id="KW-1185">Reference proteome</keyword>
<dbReference type="Gene3D" id="3.30.700.10">
    <property type="entry name" value="Glycoprotein, Type 4 Pilin"/>
    <property type="match status" value="1"/>
</dbReference>
<dbReference type="NCBIfam" id="TIGR02532">
    <property type="entry name" value="IV_pilin_GFxxxE"/>
    <property type="match status" value="1"/>
</dbReference>
<name>A0A6M8BCY8_9CYAN</name>
<organism evidence="2 3">
    <name type="scientific">Thermoleptolyngbya sichuanensis A183</name>
    <dbReference type="NCBI Taxonomy" id="2737172"/>
    <lineage>
        <taxon>Bacteria</taxon>
        <taxon>Bacillati</taxon>
        <taxon>Cyanobacteriota</taxon>
        <taxon>Cyanophyceae</taxon>
        <taxon>Oculatellales</taxon>
        <taxon>Oculatellaceae</taxon>
        <taxon>Thermoleptolyngbya</taxon>
        <taxon>Thermoleptolyngbya sichuanensis</taxon>
    </lineage>
</organism>
<reference evidence="2 3" key="1">
    <citation type="submission" date="2020-05" db="EMBL/GenBank/DDBJ databases">
        <title>Complete genome sequence of of a novel Thermoleptolyngbya strain isolated from hot springs of Ganzi, Sichuan China.</title>
        <authorList>
            <person name="Tang J."/>
            <person name="Daroch M."/>
            <person name="Li L."/>
            <person name="Waleron K."/>
            <person name="Waleron M."/>
            <person name="Waleron M."/>
        </authorList>
    </citation>
    <scope>NUCLEOTIDE SEQUENCE [LARGE SCALE GENOMIC DNA]</scope>
    <source>
        <strain evidence="2 3">PKUAC-SCTA183</strain>
    </source>
</reference>
<dbReference type="SUPFAM" id="SSF54523">
    <property type="entry name" value="Pili subunits"/>
    <property type="match status" value="1"/>
</dbReference>
<proteinExistence type="predicted"/>
<accession>A0A6M8BCY8</accession>
<dbReference type="Proteomes" id="UP000505210">
    <property type="component" value="Chromosome"/>
</dbReference>
<dbReference type="RefSeq" id="WP_172358626.1">
    <property type="nucleotide sequence ID" value="NZ_CP053661.1"/>
</dbReference>
<keyword evidence="1" id="KW-0472">Membrane</keyword>
<dbReference type="InterPro" id="IPR012902">
    <property type="entry name" value="N_methyl_site"/>
</dbReference>
<dbReference type="KEGG" id="theu:HPC62_22630"/>
<gene>
    <name evidence="2" type="ORF">HPC62_22630</name>
</gene>